<reference evidence="2" key="2">
    <citation type="journal article" date="2021" name="PeerJ">
        <title>Extensive microbial diversity within the chicken gut microbiome revealed by metagenomics and culture.</title>
        <authorList>
            <person name="Gilroy R."/>
            <person name="Ravi A."/>
            <person name="Getino M."/>
            <person name="Pursley I."/>
            <person name="Horton D.L."/>
            <person name="Alikhan N.F."/>
            <person name="Baker D."/>
            <person name="Gharbi K."/>
            <person name="Hall N."/>
            <person name="Watson M."/>
            <person name="Adriaenssens E.M."/>
            <person name="Foster-Nyarko E."/>
            <person name="Jarju S."/>
            <person name="Secka A."/>
            <person name="Antonio M."/>
            <person name="Oren A."/>
            <person name="Chaudhuri R.R."/>
            <person name="La Ragione R."/>
            <person name="Hildebrand F."/>
            <person name="Pallen M.J."/>
        </authorList>
    </citation>
    <scope>NUCLEOTIDE SEQUENCE</scope>
    <source>
        <strain evidence="2">ChiHecec3B27-6122</strain>
    </source>
</reference>
<accession>A0A9D1G5K1</accession>
<dbReference type="EMBL" id="DVJS01000096">
    <property type="protein sequence ID" value="HIS97124.1"/>
    <property type="molecule type" value="Genomic_DNA"/>
</dbReference>
<protein>
    <submittedName>
        <fullName evidence="2">Uncharacterized protein</fullName>
    </submittedName>
</protein>
<organism evidence="2 3">
    <name type="scientific">Candidatus Scatomorpha pullistercoris</name>
    <dbReference type="NCBI Taxonomy" id="2840929"/>
    <lineage>
        <taxon>Bacteria</taxon>
        <taxon>Bacillati</taxon>
        <taxon>Bacillota</taxon>
        <taxon>Clostridia</taxon>
        <taxon>Eubacteriales</taxon>
        <taxon>Candidatus Scatomorpha</taxon>
    </lineage>
</organism>
<evidence type="ECO:0000313" key="3">
    <source>
        <dbReference type="Proteomes" id="UP000886876"/>
    </source>
</evidence>
<evidence type="ECO:0000256" key="1">
    <source>
        <dbReference type="SAM" id="MobiDB-lite"/>
    </source>
</evidence>
<proteinExistence type="predicted"/>
<feature type="compositionally biased region" description="Pro residues" evidence="1">
    <location>
        <begin position="66"/>
        <end position="78"/>
    </location>
</feature>
<name>A0A9D1G5K1_9FIRM</name>
<evidence type="ECO:0000313" key="2">
    <source>
        <dbReference type="EMBL" id="HIS97124.1"/>
    </source>
</evidence>
<sequence>SISPSGIVQVEDGGSITFTMKADEGYELSELIIDGMFVVLSDSYTLNNVTAEHTVYAIFREIPQPTETPEPEPTPTPTETPYEDPWFPWFPSETDPNTGWEEPLYPDEGF</sequence>
<reference evidence="2" key="1">
    <citation type="submission" date="2020-10" db="EMBL/GenBank/DDBJ databases">
        <authorList>
            <person name="Gilroy R."/>
        </authorList>
    </citation>
    <scope>NUCLEOTIDE SEQUENCE</scope>
    <source>
        <strain evidence="2">ChiHecec3B27-6122</strain>
    </source>
</reference>
<feature type="region of interest" description="Disordered" evidence="1">
    <location>
        <begin position="62"/>
        <end position="110"/>
    </location>
</feature>
<dbReference type="Proteomes" id="UP000886876">
    <property type="component" value="Unassembled WGS sequence"/>
</dbReference>
<gene>
    <name evidence="2" type="ORF">IAD42_04035</name>
</gene>
<comment type="caution">
    <text evidence="2">The sequence shown here is derived from an EMBL/GenBank/DDBJ whole genome shotgun (WGS) entry which is preliminary data.</text>
</comment>
<feature type="non-terminal residue" evidence="2">
    <location>
        <position position="1"/>
    </location>
</feature>
<dbReference type="AlphaFoldDB" id="A0A9D1G5K1"/>